<dbReference type="InterPro" id="IPR029063">
    <property type="entry name" value="SAM-dependent_MTases_sf"/>
</dbReference>
<dbReference type="Pfam" id="PF01596">
    <property type="entry name" value="Methyltransf_3"/>
    <property type="match status" value="1"/>
</dbReference>
<dbReference type="GO" id="GO:0008757">
    <property type="term" value="F:S-adenosylmethionine-dependent methyltransferase activity"/>
    <property type="evidence" value="ECO:0007669"/>
    <property type="project" value="TreeGrafter"/>
</dbReference>
<evidence type="ECO:0000313" key="5">
    <source>
        <dbReference type="Proteomes" id="UP000614287"/>
    </source>
</evidence>
<name>A0A8J3G0M9_9BURK</name>
<keyword evidence="5" id="KW-1185">Reference proteome</keyword>
<protein>
    <recommendedName>
        <fullName evidence="6">O-methyltransferase</fullName>
    </recommendedName>
</protein>
<dbReference type="AlphaFoldDB" id="A0A8J3G0M9"/>
<dbReference type="EMBL" id="BMZG01000006">
    <property type="protein sequence ID" value="GHA73001.1"/>
    <property type="molecule type" value="Genomic_DNA"/>
</dbReference>
<comment type="caution">
    <text evidence="4">The sequence shown here is derived from an EMBL/GenBank/DDBJ whole genome shotgun (WGS) entry which is preliminary data.</text>
</comment>
<evidence type="ECO:0000256" key="3">
    <source>
        <dbReference type="ARBA" id="ARBA00022691"/>
    </source>
</evidence>
<sequence>MDKYTHALPEIIKHLPAPEPLDGYLDALYLLGQKRQIPNISPANVVFLQNLLRERQPKNILEVGCANGYSALRFWQVAQAWQAKVTTMDISKPSVEEAQHHFTVLNAPIDLHFGNALEVFPLLPHASFDFVFIDAHKSGTLDFFVRARKLATDDALIVIDDVVKFKDKMQRFYDYLEVNAIGYCIEQVDDDDGVMLIQL</sequence>
<dbReference type="GO" id="GO:0008171">
    <property type="term" value="F:O-methyltransferase activity"/>
    <property type="evidence" value="ECO:0007669"/>
    <property type="project" value="InterPro"/>
</dbReference>
<reference evidence="4" key="2">
    <citation type="submission" date="2020-09" db="EMBL/GenBank/DDBJ databases">
        <authorList>
            <person name="Sun Q."/>
            <person name="Kim S."/>
        </authorList>
    </citation>
    <scope>NUCLEOTIDE SEQUENCE</scope>
    <source>
        <strain evidence="4">KCTC 32501</strain>
    </source>
</reference>
<organism evidence="4 5">
    <name type="scientific">Formosimonas limnophila</name>
    <dbReference type="NCBI Taxonomy" id="1384487"/>
    <lineage>
        <taxon>Bacteria</taxon>
        <taxon>Pseudomonadati</taxon>
        <taxon>Pseudomonadota</taxon>
        <taxon>Betaproteobacteria</taxon>
        <taxon>Burkholderiales</taxon>
        <taxon>Burkholderiaceae</taxon>
        <taxon>Formosimonas</taxon>
    </lineage>
</organism>
<dbReference type="InterPro" id="IPR002935">
    <property type="entry name" value="SAM_O-MeTrfase"/>
</dbReference>
<dbReference type="PANTHER" id="PTHR10509:SF14">
    <property type="entry name" value="CAFFEOYL-COA O-METHYLTRANSFERASE 3-RELATED"/>
    <property type="match status" value="1"/>
</dbReference>
<dbReference type="Proteomes" id="UP000614287">
    <property type="component" value="Unassembled WGS sequence"/>
</dbReference>
<keyword evidence="2" id="KW-0808">Transferase</keyword>
<dbReference type="SUPFAM" id="SSF53335">
    <property type="entry name" value="S-adenosyl-L-methionine-dependent methyltransferases"/>
    <property type="match status" value="1"/>
</dbReference>
<evidence type="ECO:0000256" key="2">
    <source>
        <dbReference type="ARBA" id="ARBA00022679"/>
    </source>
</evidence>
<dbReference type="GO" id="GO:0032259">
    <property type="term" value="P:methylation"/>
    <property type="evidence" value="ECO:0007669"/>
    <property type="project" value="UniProtKB-KW"/>
</dbReference>
<dbReference type="PROSITE" id="PS51682">
    <property type="entry name" value="SAM_OMT_I"/>
    <property type="match status" value="1"/>
</dbReference>
<keyword evidence="1" id="KW-0489">Methyltransferase</keyword>
<evidence type="ECO:0000313" key="4">
    <source>
        <dbReference type="EMBL" id="GHA73001.1"/>
    </source>
</evidence>
<gene>
    <name evidence="4" type="ORF">GCM10009007_12330</name>
</gene>
<reference evidence="4" key="1">
    <citation type="journal article" date="2014" name="Int. J. Syst. Evol. Microbiol.">
        <title>Complete genome sequence of Corynebacterium casei LMG S-19264T (=DSM 44701T), isolated from a smear-ripened cheese.</title>
        <authorList>
            <consortium name="US DOE Joint Genome Institute (JGI-PGF)"/>
            <person name="Walter F."/>
            <person name="Albersmeier A."/>
            <person name="Kalinowski J."/>
            <person name="Ruckert C."/>
        </authorList>
    </citation>
    <scope>NUCLEOTIDE SEQUENCE</scope>
    <source>
        <strain evidence="4">KCTC 32501</strain>
    </source>
</reference>
<accession>A0A8J3G0M9</accession>
<evidence type="ECO:0000256" key="1">
    <source>
        <dbReference type="ARBA" id="ARBA00022603"/>
    </source>
</evidence>
<dbReference type="Gene3D" id="3.40.50.150">
    <property type="entry name" value="Vaccinia Virus protein VP39"/>
    <property type="match status" value="1"/>
</dbReference>
<dbReference type="RefSeq" id="WP_189493078.1">
    <property type="nucleotide sequence ID" value="NZ_BMZG01000006.1"/>
</dbReference>
<dbReference type="CDD" id="cd02440">
    <property type="entry name" value="AdoMet_MTases"/>
    <property type="match status" value="1"/>
</dbReference>
<proteinExistence type="predicted"/>
<dbReference type="PANTHER" id="PTHR10509">
    <property type="entry name" value="O-METHYLTRANSFERASE-RELATED"/>
    <property type="match status" value="1"/>
</dbReference>
<evidence type="ECO:0008006" key="6">
    <source>
        <dbReference type="Google" id="ProtNLM"/>
    </source>
</evidence>
<dbReference type="InterPro" id="IPR050362">
    <property type="entry name" value="Cation-dep_OMT"/>
</dbReference>
<keyword evidence="3" id="KW-0949">S-adenosyl-L-methionine</keyword>